<keyword evidence="3" id="KW-1185">Reference proteome</keyword>
<protein>
    <submittedName>
        <fullName evidence="2">Uncharacterized protein</fullName>
    </submittedName>
</protein>
<accession>A0A4Y2BV75</accession>
<comment type="caution">
    <text evidence="2">The sequence shown here is derived from an EMBL/GenBank/DDBJ whole genome shotgun (WGS) entry which is preliminary data.</text>
</comment>
<dbReference type="Proteomes" id="UP000499080">
    <property type="component" value="Unassembled WGS sequence"/>
</dbReference>
<dbReference type="AlphaFoldDB" id="A0A4Y2BV75"/>
<feature type="compositionally biased region" description="Polar residues" evidence="1">
    <location>
        <begin position="1"/>
        <end position="20"/>
    </location>
</feature>
<evidence type="ECO:0000256" key="1">
    <source>
        <dbReference type="SAM" id="MobiDB-lite"/>
    </source>
</evidence>
<dbReference type="EMBL" id="BGPR01160952">
    <property type="protein sequence ID" value="GBL95649.1"/>
    <property type="molecule type" value="Genomic_DNA"/>
</dbReference>
<gene>
    <name evidence="2" type="ORF">AVEN_182376_1</name>
</gene>
<evidence type="ECO:0000313" key="3">
    <source>
        <dbReference type="Proteomes" id="UP000499080"/>
    </source>
</evidence>
<proteinExistence type="predicted"/>
<feature type="region of interest" description="Disordered" evidence="1">
    <location>
        <begin position="1"/>
        <end position="22"/>
    </location>
</feature>
<reference evidence="2 3" key="1">
    <citation type="journal article" date="2019" name="Sci. Rep.">
        <title>Orb-weaving spider Araneus ventricosus genome elucidates the spidroin gene catalogue.</title>
        <authorList>
            <person name="Kono N."/>
            <person name="Nakamura H."/>
            <person name="Ohtoshi R."/>
            <person name="Moran D.A.P."/>
            <person name="Shinohara A."/>
            <person name="Yoshida Y."/>
            <person name="Fujiwara M."/>
            <person name="Mori M."/>
            <person name="Tomita M."/>
            <person name="Arakawa K."/>
        </authorList>
    </citation>
    <scope>NUCLEOTIDE SEQUENCE [LARGE SCALE GENOMIC DNA]</scope>
</reference>
<organism evidence="2 3">
    <name type="scientific">Araneus ventricosus</name>
    <name type="common">Orbweaver spider</name>
    <name type="synonym">Epeira ventricosa</name>
    <dbReference type="NCBI Taxonomy" id="182803"/>
    <lineage>
        <taxon>Eukaryota</taxon>
        <taxon>Metazoa</taxon>
        <taxon>Ecdysozoa</taxon>
        <taxon>Arthropoda</taxon>
        <taxon>Chelicerata</taxon>
        <taxon>Arachnida</taxon>
        <taxon>Araneae</taxon>
        <taxon>Araneomorphae</taxon>
        <taxon>Entelegynae</taxon>
        <taxon>Araneoidea</taxon>
        <taxon>Araneidae</taxon>
        <taxon>Araneus</taxon>
    </lineage>
</organism>
<name>A0A4Y2BV75_ARAVE</name>
<sequence length="51" mass="6030">MRQNSPHHPFNTIRSASRSSIRCDIRNNGRTKHGQRMSSFRWYQCLAPEGR</sequence>
<feature type="non-terminal residue" evidence="2">
    <location>
        <position position="51"/>
    </location>
</feature>
<evidence type="ECO:0000313" key="2">
    <source>
        <dbReference type="EMBL" id="GBL95649.1"/>
    </source>
</evidence>